<name>A0AAP0N5Y3_LIQFO</name>
<comment type="caution">
    <text evidence="4">The sequence shown here is derived from an EMBL/GenBank/DDBJ whole genome shotgun (WGS) entry which is preliminary data.</text>
</comment>
<dbReference type="InterPro" id="IPR011009">
    <property type="entry name" value="Kinase-like_dom_sf"/>
</dbReference>
<dbReference type="GO" id="GO:0004672">
    <property type="term" value="F:protein kinase activity"/>
    <property type="evidence" value="ECO:0007669"/>
    <property type="project" value="InterPro"/>
</dbReference>
<dbReference type="InterPro" id="IPR051824">
    <property type="entry name" value="LRR_Rcpt-Like_S/T_Kinase"/>
</dbReference>
<evidence type="ECO:0000313" key="5">
    <source>
        <dbReference type="Proteomes" id="UP001415857"/>
    </source>
</evidence>
<dbReference type="PANTHER" id="PTHR48006:SF19">
    <property type="entry name" value="PHYTOSULFOKINE RECEPTOR 1"/>
    <property type="match status" value="1"/>
</dbReference>
<evidence type="ECO:0000256" key="2">
    <source>
        <dbReference type="SAM" id="Phobius"/>
    </source>
</evidence>
<keyword evidence="5" id="KW-1185">Reference proteome</keyword>
<dbReference type="PROSITE" id="PS50011">
    <property type="entry name" value="PROTEIN_KINASE_DOM"/>
    <property type="match status" value="1"/>
</dbReference>
<comment type="subcellular location">
    <subcellularLocation>
        <location evidence="1">Membrane</location>
        <topology evidence="1">Single-pass type I membrane protein</topology>
    </subcellularLocation>
</comment>
<dbReference type="FunFam" id="3.30.200.20:FF:000638">
    <property type="entry name" value="serine/threonine-protein kinase-like protein ACR4"/>
    <property type="match status" value="1"/>
</dbReference>
<proteinExistence type="predicted"/>
<dbReference type="Proteomes" id="UP001415857">
    <property type="component" value="Unassembled WGS sequence"/>
</dbReference>
<evidence type="ECO:0000259" key="3">
    <source>
        <dbReference type="PROSITE" id="PS50011"/>
    </source>
</evidence>
<dbReference type="AlphaFoldDB" id="A0AAP0N5Y3"/>
<keyword evidence="2" id="KW-0812">Transmembrane</keyword>
<organism evidence="4 5">
    <name type="scientific">Liquidambar formosana</name>
    <name type="common">Formosan gum</name>
    <dbReference type="NCBI Taxonomy" id="63359"/>
    <lineage>
        <taxon>Eukaryota</taxon>
        <taxon>Viridiplantae</taxon>
        <taxon>Streptophyta</taxon>
        <taxon>Embryophyta</taxon>
        <taxon>Tracheophyta</taxon>
        <taxon>Spermatophyta</taxon>
        <taxon>Magnoliopsida</taxon>
        <taxon>eudicotyledons</taxon>
        <taxon>Gunneridae</taxon>
        <taxon>Pentapetalae</taxon>
        <taxon>Saxifragales</taxon>
        <taxon>Altingiaceae</taxon>
        <taxon>Liquidambar</taxon>
    </lineage>
</organism>
<protein>
    <recommendedName>
        <fullName evidence="3">Protein kinase domain-containing protein</fullName>
    </recommendedName>
</protein>
<sequence length="132" mass="14421">MAHGEIIAYDLVMVLLSISFIILGVVLIILCRKRPVEIEETLPIKLCARAYSLTDIDVATDGFNHRRILGKGRLGIVYAAVLSNGELVAVKRIHSRLVLSNAGFGFSTVVKSLSLAQHPNIVPYPRVFGGPR</sequence>
<gene>
    <name evidence="4" type="ORF">L1049_009572</name>
</gene>
<dbReference type="GO" id="GO:0005886">
    <property type="term" value="C:plasma membrane"/>
    <property type="evidence" value="ECO:0007669"/>
    <property type="project" value="TreeGrafter"/>
</dbReference>
<accession>A0AAP0N5Y3</accession>
<evidence type="ECO:0000256" key="1">
    <source>
        <dbReference type="ARBA" id="ARBA00004479"/>
    </source>
</evidence>
<dbReference type="PANTHER" id="PTHR48006">
    <property type="entry name" value="LEUCINE-RICH REPEAT-CONTAINING PROTEIN DDB_G0281931-RELATED"/>
    <property type="match status" value="1"/>
</dbReference>
<evidence type="ECO:0000313" key="4">
    <source>
        <dbReference type="EMBL" id="KAK9267152.1"/>
    </source>
</evidence>
<feature type="domain" description="Protein kinase" evidence="3">
    <location>
        <begin position="63"/>
        <end position="132"/>
    </location>
</feature>
<reference evidence="4 5" key="1">
    <citation type="journal article" date="2024" name="Plant J.">
        <title>Genome sequences and population genomics reveal climatic adaptation and genomic divergence between two closely related sweetgum species.</title>
        <authorList>
            <person name="Xu W.Q."/>
            <person name="Ren C.Q."/>
            <person name="Zhang X.Y."/>
            <person name="Comes H.P."/>
            <person name="Liu X.H."/>
            <person name="Li Y.G."/>
            <person name="Kettle C.J."/>
            <person name="Jalonen R."/>
            <person name="Gaisberger H."/>
            <person name="Ma Y.Z."/>
            <person name="Qiu Y.X."/>
        </authorList>
    </citation>
    <scope>NUCLEOTIDE SEQUENCE [LARGE SCALE GENOMIC DNA]</scope>
    <source>
        <strain evidence="4">Hangzhou</strain>
    </source>
</reference>
<keyword evidence="2" id="KW-0472">Membrane</keyword>
<dbReference type="GO" id="GO:0005524">
    <property type="term" value="F:ATP binding"/>
    <property type="evidence" value="ECO:0007669"/>
    <property type="project" value="InterPro"/>
</dbReference>
<dbReference type="Gene3D" id="3.30.200.20">
    <property type="entry name" value="Phosphorylase Kinase, domain 1"/>
    <property type="match status" value="1"/>
</dbReference>
<dbReference type="InterPro" id="IPR000719">
    <property type="entry name" value="Prot_kinase_dom"/>
</dbReference>
<keyword evidence="2" id="KW-1133">Transmembrane helix</keyword>
<dbReference type="EMBL" id="JBBPBK010000016">
    <property type="protein sequence ID" value="KAK9267152.1"/>
    <property type="molecule type" value="Genomic_DNA"/>
</dbReference>
<feature type="transmembrane region" description="Helical" evidence="2">
    <location>
        <begin position="6"/>
        <end position="30"/>
    </location>
</feature>
<dbReference type="SUPFAM" id="SSF56112">
    <property type="entry name" value="Protein kinase-like (PK-like)"/>
    <property type="match status" value="1"/>
</dbReference>